<evidence type="ECO:0000256" key="7">
    <source>
        <dbReference type="ARBA" id="ARBA00022840"/>
    </source>
</evidence>
<name>A0A1R4KCM1_9LACT</name>
<dbReference type="InterPro" id="IPR038726">
    <property type="entry name" value="PDDEXK_AddAB-type"/>
</dbReference>
<dbReference type="PROSITE" id="PS51198">
    <property type="entry name" value="UVRD_HELICASE_ATP_BIND"/>
    <property type="match status" value="1"/>
</dbReference>
<evidence type="ECO:0000256" key="6">
    <source>
        <dbReference type="ARBA" id="ARBA00022839"/>
    </source>
</evidence>
<dbReference type="PROSITE" id="PS51217">
    <property type="entry name" value="UVRD_HELICASE_CTER"/>
    <property type="match status" value="1"/>
</dbReference>
<evidence type="ECO:0000256" key="3">
    <source>
        <dbReference type="ARBA" id="ARBA00022763"/>
    </source>
</evidence>
<dbReference type="GO" id="GO:0005524">
    <property type="term" value="F:ATP binding"/>
    <property type="evidence" value="ECO:0007669"/>
    <property type="project" value="UniProtKB-UniRule"/>
</dbReference>
<dbReference type="Pfam" id="PF13361">
    <property type="entry name" value="UvrD_C"/>
    <property type="match status" value="1"/>
</dbReference>
<dbReference type="EC" id="3.1.-.-" evidence="13"/>
<comment type="catalytic activity">
    <reaction evidence="11 13">
        <text>Couples ATP hydrolysis with the unwinding of duplex DNA by translocating in the 3'-5' direction.</text>
        <dbReference type="EC" id="5.6.2.4"/>
    </reaction>
</comment>
<gene>
    <name evidence="13" type="primary">addA</name>
    <name evidence="17" type="ORF">FM115_09250</name>
</gene>
<keyword evidence="10 13" id="KW-0413">Isomerase</keyword>
<comment type="catalytic activity">
    <reaction evidence="12 13">
        <text>ATP + H2O = ADP + phosphate + H(+)</text>
        <dbReference type="Rhea" id="RHEA:13065"/>
        <dbReference type="ChEBI" id="CHEBI:15377"/>
        <dbReference type="ChEBI" id="CHEBI:15378"/>
        <dbReference type="ChEBI" id="CHEBI:30616"/>
        <dbReference type="ChEBI" id="CHEBI:43474"/>
        <dbReference type="ChEBI" id="CHEBI:456216"/>
        <dbReference type="EC" id="5.6.2.4"/>
    </reaction>
</comment>
<evidence type="ECO:0000259" key="16">
    <source>
        <dbReference type="PROSITE" id="PS51217"/>
    </source>
</evidence>
<keyword evidence="4 13" id="KW-0378">Hydrolase</keyword>
<dbReference type="InterPro" id="IPR014017">
    <property type="entry name" value="DNA_helicase_UvrD-like_C"/>
</dbReference>
<dbReference type="InterPro" id="IPR000212">
    <property type="entry name" value="DNA_helicase_UvrD/REP"/>
</dbReference>
<sequence length="1268" mass="147212">MNRIPEKPKDSLYTESQWRSIHDGGKNLLISASAGSGKTTVLVQRVIEKIKKGVGVDELLVVTYTNAAAREMKERIQTAIQKEINQTKDAALRRHLVQQLPLLNQANISTLHSFCLKVIRRFYYLIDLDPVFRLLTDETENLLMKEEVWNELRERLYGEEDSMFQVLAETYSNDRTDDGLTELIFSLYNFSRSNPDPNQWLTELTKLYTIPEGKLIDSELYKLLAKPQMLQIIETFIELNENALAIGQQDSELEKLSAILENENSHFNLINSYINEDRLEEAFAAIQSFKFKTWSAPRKKTTTDEIKAAANEMKSFRDQSKAAYLRLQEDYFSVAINNQVALIHSVKVLVEEMSRVTKLFSQAFQEYKYERRLLDFNDLEHMTYEILTQKVQGELIPSEASNYYRNSFKEVMVDEYQDINFLQESILKWLTHDSTTSGNQFMVGDVKQSIYAFRLADPDLFIDKYERYASGNEGERIILAENFRSNANVLDFTNYIFSQLMDKEVGNLSYDDSARLVQGYKAFPTELQCETEILIYEKESEEEELEISEQSDFEDLSETFQIDSKTEGELLMVGEKILELKNSEFEIFDKKLNQTRPIQFNDIVLLTPTKKNNIVIQDVFNKQLDIPTAIKDTQNYFRTTEISIMMALLNVIDNPWQDIPLAAVLRSPIVGLNEIELTKIRLMNTSSSYYESLLEFVEQEEIEPSNRRLQVKLIEFLSTLDRWRELARRHAIVKLIWTIYEDTGFLYYVGGMSSGKQRKANLHALYERAASYEKTSFKGLFQFIRFIEKMQKKDKDLAEPSVISDGEDAVRVMTIHASKGLEFPVVFILDMTKKFNQTDLKKPYIFDEKFGVGAEYKEISESTDFQNGKFTTLPERVLKTHKKNKLLSEEMRVLYVALTRAEQKLFLIGSYNDKETALREWGTVTGHKRTVLPADIRLQSSSYMSWIGLSLARHHTLNHHTWLTNSNKEITNHPVNFTVSFYNRGDLEANLVNLQSKEKTMWFEKFKSKKLSLKKDAQTKQAVLKATELINLTYTHKVATMTTSYQSVSEIKRLFEEPNDGQMMKIDVTNPRNPNRFVEEQLERPNFISEVLQPTAAEIGQATHLVLQTLTFDEHPTEALIKEHIASLVKKEVLTKEMAPLIKIDQLVRYFNTDFGHKIIESANLIQREVPFSLILEARELFLDMEDEQDHVLIHGIVDGYIEEEDGLILFDYKTDQLSRYKDPEKVMRKKYSGQLKLYRKALESILNRPVKETYLILLDNTEILSIP</sequence>
<evidence type="ECO:0000256" key="12">
    <source>
        <dbReference type="ARBA" id="ARBA00048988"/>
    </source>
</evidence>
<dbReference type="InterPro" id="IPR027417">
    <property type="entry name" value="P-loop_NTPase"/>
</dbReference>
<dbReference type="PANTHER" id="PTHR11070">
    <property type="entry name" value="UVRD / RECB / PCRA DNA HELICASE FAMILY MEMBER"/>
    <property type="match status" value="1"/>
</dbReference>
<comment type="function">
    <text evidence="13">The heterodimer acts as both an ATP-dependent DNA helicase and an ATP-dependent, dual-direction single-stranded exonuclease. Recognizes the chi site generating a DNA molecule suitable for the initiation of homologous recombination. The AddA nuclease domain is required for chi fragment generation; this subunit has the helicase and 3' -&gt; 5' nuclease activities.</text>
</comment>
<evidence type="ECO:0000256" key="1">
    <source>
        <dbReference type="ARBA" id="ARBA00022722"/>
    </source>
</evidence>
<evidence type="ECO:0000313" key="18">
    <source>
        <dbReference type="Proteomes" id="UP000195611"/>
    </source>
</evidence>
<feature type="domain" description="UvrD-like helicase ATP-binding" evidence="15">
    <location>
        <begin position="11"/>
        <end position="486"/>
    </location>
</feature>
<dbReference type="Proteomes" id="UP000195611">
    <property type="component" value="Unassembled WGS sequence"/>
</dbReference>
<keyword evidence="6 13" id="KW-0269">Exonuclease</keyword>
<comment type="subunit">
    <text evidence="13">Heterodimer of AddA and AddB/RexB.</text>
</comment>
<dbReference type="SUPFAM" id="SSF52980">
    <property type="entry name" value="Restriction endonuclease-like"/>
    <property type="match status" value="1"/>
</dbReference>
<dbReference type="GO" id="GO:0043138">
    <property type="term" value="F:3'-5' DNA helicase activity"/>
    <property type="evidence" value="ECO:0007669"/>
    <property type="project" value="UniProtKB-UniRule"/>
</dbReference>
<evidence type="ECO:0000256" key="14">
    <source>
        <dbReference type="PROSITE-ProRule" id="PRU00560"/>
    </source>
</evidence>
<dbReference type="GO" id="GO:0005829">
    <property type="term" value="C:cytosol"/>
    <property type="evidence" value="ECO:0007669"/>
    <property type="project" value="TreeGrafter"/>
</dbReference>
<dbReference type="RefSeq" id="WP_087059540.1">
    <property type="nucleotide sequence ID" value="NZ_FUKW01000132.1"/>
</dbReference>
<reference evidence="17 18" key="1">
    <citation type="submission" date="2017-02" db="EMBL/GenBank/DDBJ databases">
        <authorList>
            <person name="Peterson S.W."/>
        </authorList>
    </citation>
    <scope>NUCLEOTIDE SEQUENCE [LARGE SCALE GENOMIC DNA]</scope>
    <source>
        <strain evidence="17 18">42ea</strain>
    </source>
</reference>
<dbReference type="EC" id="5.6.2.4" evidence="13"/>
<dbReference type="Pfam" id="PF12705">
    <property type="entry name" value="PDDEXK_1"/>
    <property type="match status" value="1"/>
</dbReference>
<dbReference type="CDD" id="cd17932">
    <property type="entry name" value="DEXQc_UvrD"/>
    <property type="match status" value="1"/>
</dbReference>
<evidence type="ECO:0000256" key="11">
    <source>
        <dbReference type="ARBA" id="ARBA00034617"/>
    </source>
</evidence>
<dbReference type="AlphaFoldDB" id="A0A1R4KCM1"/>
<feature type="domain" description="UvrD-like helicase C-terminal" evidence="16">
    <location>
        <begin position="524"/>
        <end position="820"/>
    </location>
</feature>
<accession>A0A1R4KCM1</accession>
<dbReference type="Gene3D" id="1.10.274.50">
    <property type="match status" value="1"/>
</dbReference>
<keyword evidence="9 13" id="KW-0234">DNA repair</keyword>
<evidence type="ECO:0000256" key="10">
    <source>
        <dbReference type="ARBA" id="ARBA00023235"/>
    </source>
</evidence>
<dbReference type="InterPro" id="IPR014016">
    <property type="entry name" value="UvrD-like_ATP-bd"/>
</dbReference>
<feature type="binding site" evidence="14">
    <location>
        <begin position="32"/>
        <end position="39"/>
    </location>
    <ligand>
        <name>ATP</name>
        <dbReference type="ChEBI" id="CHEBI:30616"/>
    </ligand>
</feature>
<dbReference type="GO" id="GO:0016887">
    <property type="term" value="F:ATP hydrolysis activity"/>
    <property type="evidence" value="ECO:0007669"/>
    <property type="project" value="RHEA"/>
</dbReference>
<evidence type="ECO:0000256" key="8">
    <source>
        <dbReference type="ARBA" id="ARBA00023125"/>
    </source>
</evidence>
<dbReference type="InterPro" id="IPR011604">
    <property type="entry name" value="PDDEXK-like_dom_sf"/>
</dbReference>
<dbReference type="NCBIfam" id="TIGR02785">
    <property type="entry name" value="addA_Gpos"/>
    <property type="match status" value="1"/>
</dbReference>
<comment type="cofactor">
    <cofactor evidence="13">
        <name>Mg(2+)</name>
        <dbReference type="ChEBI" id="CHEBI:18420"/>
    </cofactor>
</comment>
<evidence type="ECO:0000256" key="4">
    <source>
        <dbReference type="ARBA" id="ARBA00022801"/>
    </source>
</evidence>
<keyword evidence="8 13" id="KW-0238">DNA-binding</keyword>
<dbReference type="Pfam" id="PF00580">
    <property type="entry name" value="UvrD-helicase"/>
    <property type="match status" value="1"/>
</dbReference>
<comment type="similarity">
    <text evidence="13">Belongs to the helicase family. AddA subfamily.</text>
</comment>
<evidence type="ECO:0000259" key="15">
    <source>
        <dbReference type="PROSITE" id="PS51198"/>
    </source>
</evidence>
<evidence type="ECO:0000256" key="5">
    <source>
        <dbReference type="ARBA" id="ARBA00022806"/>
    </source>
</evidence>
<protein>
    <recommendedName>
        <fullName evidence="13">ATP-dependent helicase/nuclease subunit A</fullName>
        <ecNumber evidence="13">3.1.-.-</ecNumber>
        <ecNumber evidence="13">5.6.2.4</ecNumber>
    </recommendedName>
    <alternativeName>
        <fullName evidence="13">ATP-dependent helicase/nuclease AddA</fullName>
    </alternativeName>
    <alternativeName>
        <fullName evidence="13">DNA 3'-5' helicase AddA</fullName>
    </alternativeName>
</protein>
<dbReference type="EMBL" id="FUKW01000132">
    <property type="protein sequence ID" value="SJN42027.1"/>
    <property type="molecule type" value="Genomic_DNA"/>
</dbReference>
<dbReference type="Gene3D" id="3.90.320.10">
    <property type="match status" value="1"/>
</dbReference>
<evidence type="ECO:0000256" key="2">
    <source>
        <dbReference type="ARBA" id="ARBA00022741"/>
    </source>
</evidence>
<evidence type="ECO:0000256" key="13">
    <source>
        <dbReference type="HAMAP-Rule" id="MF_01451"/>
    </source>
</evidence>
<dbReference type="GO" id="GO:0033202">
    <property type="term" value="C:DNA helicase complex"/>
    <property type="evidence" value="ECO:0007669"/>
    <property type="project" value="TreeGrafter"/>
</dbReference>
<evidence type="ECO:0000313" key="17">
    <source>
        <dbReference type="EMBL" id="SJN42027.1"/>
    </source>
</evidence>
<dbReference type="GO" id="GO:0003690">
    <property type="term" value="F:double-stranded DNA binding"/>
    <property type="evidence" value="ECO:0007669"/>
    <property type="project" value="UniProtKB-UniRule"/>
</dbReference>
<keyword evidence="1 13" id="KW-0540">Nuclease</keyword>
<dbReference type="GO" id="GO:0008408">
    <property type="term" value="F:3'-5' exonuclease activity"/>
    <property type="evidence" value="ECO:0007669"/>
    <property type="project" value="UniProtKB-UniRule"/>
</dbReference>
<dbReference type="InterPro" id="IPR011335">
    <property type="entry name" value="Restrct_endonuc-II-like"/>
</dbReference>
<dbReference type="SUPFAM" id="SSF52540">
    <property type="entry name" value="P-loop containing nucleoside triphosphate hydrolases"/>
    <property type="match status" value="1"/>
</dbReference>
<keyword evidence="3 13" id="KW-0227">DNA damage</keyword>
<dbReference type="Gene3D" id="3.40.50.300">
    <property type="entry name" value="P-loop containing nucleotide triphosphate hydrolases"/>
    <property type="match status" value="4"/>
</dbReference>
<keyword evidence="5 13" id="KW-0347">Helicase</keyword>
<dbReference type="HAMAP" id="MF_01451">
    <property type="entry name" value="AddA"/>
    <property type="match status" value="1"/>
</dbReference>
<keyword evidence="2 13" id="KW-0547">Nucleotide-binding</keyword>
<keyword evidence="7 13" id="KW-0067">ATP-binding</keyword>
<dbReference type="PANTHER" id="PTHR11070:SF48">
    <property type="entry name" value="ATP-DEPENDENT HELICASE_NUCLEASE SUBUNIT A"/>
    <property type="match status" value="1"/>
</dbReference>
<dbReference type="InterPro" id="IPR014152">
    <property type="entry name" value="AddA"/>
</dbReference>
<organism evidence="17 18">
    <name type="scientific">Marinilactibacillus psychrotolerans 42ea</name>
    <dbReference type="NCBI Taxonomy" id="1255609"/>
    <lineage>
        <taxon>Bacteria</taxon>
        <taxon>Bacillati</taxon>
        <taxon>Bacillota</taxon>
        <taxon>Bacilli</taxon>
        <taxon>Lactobacillales</taxon>
        <taxon>Carnobacteriaceae</taxon>
        <taxon>Marinilactibacillus</taxon>
    </lineage>
</organism>
<dbReference type="GO" id="GO:0000724">
    <property type="term" value="P:double-strand break repair via homologous recombination"/>
    <property type="evidence" value="ECO:0007669"/>
    <property type="project" value="UniProtKB-UniRule"/>
</dbReference>
<evidence type="ECO:0000256" key="9">
    <source>
        <dbReference type="ARBA" id="ARBA00023204"/>
    </source>
</evidence>
<proteinExistence type="inferred from homology"/>